<dbReference type="Pfam" id="PF12069">
    <property type="entry name" value="DUF3549"/>
    <property type="match status" value="1"/>
</dbReference>
<organism evidence="1 2">
    <name type="scientific">Shewanella denitrificans (strain OS217 / ATCC BAA-1090 / DSM 15013)</name>
    <dbReference type="NCBI Taxonomy" id="318161"/>
    <lineage>
        <taxon>Bacteria</taxon>
        <taxon>Pseudomonadati</taxon>
        <taxon>Pseudomonadota</taxon>
        <taxon>Gammaproteobacteria</taxon>
        <taxon>Alteromonadales</taxon>
        <taxon>Shewanellaceae</taxon>
        <taxon>Shewanella</taxon>
    </lineage>
</organism>
<proteinExistence type="predicted"/>
<gene>
    <name evidence="1" type="ordered locus">Sden_1544</name>
</gene>
<dbReference type="EMBL" id="CP000302">
    <property type="protein sequence ID" value="ABE54829.1"/>
    <property type="molecule type" value="Genomic_DNA"/>
</dbReference>
<evidence type="ECO:0008006" key="3">
    <source>
        <dbReference type="Google" id="ProtNLM"/>
    </source>
</evidence>
<dbReference type="STRING" id="318161.Sden_1544"/>
<dbReference type="RefSeq" id="WP_011495987.1">
    <property type="nucleotide sequence ID" value="NC_007954.1"/>
</dbReference>
<dbReference type="AlphaFoldDB" id="Q12NZ7"/>
<dbReference type="KEGG" id="sdn:Sden_1544"/>
<name>Q12NZ7_SHEDO</name>
<dbReference type="Proteomes" id="UP000001982">
    <property type="component" value="Chromosome"/>
</dbReference>
<dbReference type="eggNOG" id="ENOG502Z9WC">
    <property type="taxonomic scope" value="Bacteria"/>
</dbReference>
<keyword evidence="2" id="KW-1185">Reference proteome</keyword>
<accession>Q12NZ7</accession>
<dbReference type="HOGENOM" id="CLU_069808_0_0_6"/>
<dbReference type="DNASU" id="4018017"/>
<dbReference type="OrthoDB" id="5597089at2"/>
<reference evidence="1 2" key="1">
    <citation type="submission" date="2006-03" db="EMBL/GenBank/DDBJ databases">
        <title>Complete sequence of Shewanella denitrificans OS217.</title>
        <authorList>
            <consortium name="US DOE Joint Genome Institute"/>
            <person name="Copeland A."/>
            <person name="Lucas S."/>
            <person name="Lapidus A."/>
            <person name="Barry K."/>
            <person name="Detter J.C."/>
            <person name="Glavina del Rio T."/>
            <person name="Hammon N."/>
            <person name="Israni S."/>
            <person name="Dalin E."/>
            <person name="Tice H."/>
            <person name="Pitluck S."/>
            <person name="Brettin T."/>
            <person name="Bruce D."/>
            <person name="Han C."/>
            <person name="Tapia R."/>
            <person name="Gilna P."/>
            <person name="Kiss H."/>
            <person name="Schmutz J."/>
            <person name="Larimer F."/>
            <person name="Land M."/>
            <person name="Hauser L."/>
            <person name="Kyrpides N."/>
            <person name="Lykidis A."/>
            <person name="Richardson P."/>
        </authorList>
    </citation>
    <scope>NUCLEOTIDE SEQUENCE [LARGE SCALE GENOMIC DNA]</scope>
    <source>
        <strain evidence="2">OS217 / ATCC BAA-1090 / DSM 15013</strain>
    </source>
</reference>
<evidence type="ECO:0000313" key="1">
    <source>
        <dbReference type="EMBL" id="ABE54829.1"/>
    </source>
</evidence>
<dbReference type="InterPro" id="IPR021936">
    <property type="entry name" value="DUF3549"/>
</dbReference>
<evidence type="ECO:0000313" key="2">
    <source>
        <dbReference type="Proteomes" id="UP000001982"/>
    </source>
</evidence>
<protein>
    <recommendedName>
        <fullName evidence="3">DUF3549 domain-containing protein</fullName>
    </recommendedName>
</protein>
<sequence length="347" mass="38717">MTEITTLSQFLTTANTQFQVYDLGRRVQHIDALAFHQIESLLAPYPYPIQGHAQLGLVFWQQSAQPYIWFLKLPLDEQGLLSPAPRSQFIQMILDALGRDLTQELTEAQQEQFANHPFSFKPNQHKLALFNALVRQQLGQPASSQYEFAAQYLSEQAVIGESSAVENESHSWEQLGLQGIADVCVRAQSLDNMDSLIRSFDFSPLPVHAALCQCLEHLPLEPSLAEKIYLLFEQASNEHKASYLAALASSPSLSIKAIAHLAQHNLLDANHLVTIAARNWQALKDDSCRKSYLEALALQEQGFFNQVFADIVAIPSLRQALLLDLRNPERSNILSIAIGGLFKAAQS</sequence>